<dbReference type="Gene3D" id="3.30.450.80">
    <property type="entry name" value="Transcription factor LuxR-like, autoinducer-binding domain"/>
    <property type="match status" value="1"/>
</dbReference>
<dbReference type="Pfam" id="PF04545">
    <property type="entry name" value="Sigma70_r4"/>
    <property type="match status" value="1"/>
</dbReference>
<evidence type="ECO:0000256" key="1">
    <source>
        <dbReference type="ARBA" id="ARBA00023015"/>
    </source>
</evidence>
<evidence type="ECO:0000313" key="6">
    <source>
        <dbReference type="Proteomes" id="UP000249185"/>
    </source>
</evidence>
<dbReference type="SMART" id="SM00421">
    <property type="entry name" value="HTH_LUXR"/>
    <property type="match status" value="1"/>
</dbReference>
<dbReference type="GO" id="GO:0003700">
    <property type="term" value="F:DNA-binding transcription factor activity"/>
    <property type="evidence" value="ECO:0007669"/>
    <property type="project" value="InterPro"/>
</dbReference>
<evidence type="ECO:0000256" key="2">
    <source>
        <dbReference type="ARBA" id="ARBA00023125"/>
    </source>
</evidence>
<dbReference type="PANTHER" id="PTHR44688:SF25">
    <property type="entry name" value="HTH LUXR-TYPE DOMAIN-CONTAINING PROTEIN"/>
    <property type="match status" value="1"/>
</dbReference>
<dbReference type="PANTHER" id="PTHR44688">
    <property type="entry name" value="DNA-BINDING TRANSCRIPTIONAL ACTIVATOR DEVR_DOSR"/>
    <property type="match status" value="1"/>
</dbReference>
<gene>
    <name evidence="5" type="ORF">DI556_04435</name>
</gene>
<dbReference type="GO" id="GO:0003677">
    <property type="term" value="F:DNA binding"/>
    <property type="evidence" value="ECO:0007669"/>
    <property type="project" value="UniProtKB-KW"/>
</dbReference>
<sequence>MQRYIDDFQALAPAGFYLAIRVGFAFPMVEHNQFPAGWVREYTTSGLMVRDPAMAWVYRNDGAARWSDLEAEDRAGVLTLAKGHGLMFGAAVGCRDSAGAGGQRSFGLFCRADREFDSAELARLRTLLLEAHREHDRPRNLTAAELETLGMVKNGLLMKEIAGMLGVSESAVKQRLKNARLKLRAKTGSQAAAKATMLGMI</sequence>
<dbReference type="PROSITE" id="PS50043">
    <property type="entry name" value="HTH_LUXR_2"/>
    <property type="match status" value="1"/>
</dbReference>
<keyword evidence="2" id="KW-0238">DNA-binding</keyword>
<evidence type="ECO:0000256" key="3">
    <source>
        <dbReference type="ARBA" id="ARBA00023163"/>
    </source>
</evidence>
<reference evidence="5 6" key="1">
    <citation type="submission" date="2017-08" db="EMBL/GenBank/DDBJ databases">
        <title>Infants hospitalized years apart are colonized by the same room-sourced microbial strains.</title>
        <authorList>
            <person name="Brooks B."/>
            <person name="Olm M.R."/>
            <person name="Firek B.A."/>
            <person name="Baker R."/>
            <person name="Thomas B.C."/>
            <person name="Morowitz M.J."/>
            <person name="Banfield J.F."/>
        </authorList>
    </citation>
    <scope>NUCLEOTIDE SEQUENCE [LARGE SCALE GENOMIC DNA]</scope>
    <source>
        <strain evidence="5">S2_005_002_R2_34</strain>
    </source>
</reference>
<protein>
    <submittedName>
        <fullName evidence="5">LuxR family transcriptional regulator</fullName>
    </submittedName>
</protein>
<dbReference type="Pfam" id="PF03472">
    <property type="entry name" value="Autoind_bind"/>
    <property type="match status" value="1"/>
</dbReference>
<dbReference type="InterPro" id="IPR036693">
    <property type="entry name" value="TF_LuxR_autoind-bd_dom_sf"/>
</dbReference>
<dbReference type="AlphaFoldDB" id="A0A2W5NGN5"/>
<dbReference type="PRINTS" id="PR00038">
    <property type="entry name" value="HTHLUXR"/>
</dbReference>
<evidence type="ECO:0000259" key="4">
    <source>
        <dbReference type="PROSITE" id="PS50043"/>
    </source>
</evidence>
<dbReference type="InterPro" id="IPR036388">
    <property type="entry name" value="WH-like_DNA-bd_sf"/>
</dbReference>
<dbReference type="SUPFAM" id="SSF46894">
    <property type="entry name" value="C-terminal effector domain of the bipartite response regulators"/>
    <property type="match status" value="1"/>
</dbReference>
<organism evidence="5 6">
    <name type="scientific">Rhodovulum sulfidophilum</name>
    <name type="common">Rhodobacter sulfidophilus</name>
    <dbReference type="NCBI Taxonomy" id="35806"/>
    <lineage>
        <taxon>Bacteria</taxon>
        <taxon>Pseudomonadati</taxon>
        <taxon>Pseudomonadota</taxon>
        <taxon>Alphaproteobacteria</taxon>
        <taxon>Rhodobacterales</taxon>
        <taxon>Paracoccaceae</taxon>
        <taxon>Rhodovulum</taxon>
    </lineage>
</organism>
<dbReference type="EMBL" id="QFPW01000002">
    <property type="protein sequence ID" value="PZQ51419.1"/>
    <property type="molecule type" value="Genomic_DNA"/>
</dbReference>
<accession>A0A2W5NGN5</accession>
<dbReference type="Gene3D" id="1.10.10.10">
    <property type="entry name" value="Winged helix-like DNA-binding domain superfamily/Winged helix DNA-binding domain"/>
    <property type="match status" value="1"/>
</dbReference>
<dbReference type="InterPro" id="IPR016032">
    <property type="entry name" value="Sig_transdc_resp-reg_C-effctor"/>
</dbReference>
<dbReference type="InterPro" id="IPR007630">
    <property type="entry name" value="RNA_pol_sigma70_r4"/>
</dbReference>
<evidence type="ECO:0000313" key="5">
    <source>
        <dbReference type="EMBL" id="PZQ51419.1"/>
    </source>
</evidence>
<dbReference type="Proteomes" id="UP000249185">
    <property type="component" value="Unassembled WGS sequence"/>
</dbReference>
<dbReference type="GO" id="GO:0006352">
    <property type="term" value="P:DNA-templated transcription initiation"/>
    <property type="evidence" value="ECO:0007669"/>
    <property type="project" value="InterPro"/>
</dbReference>
<keyword evidence="1" id="KW-0805">Transcription regulation</keyword>
<dbReference type="SUPFAM" id="SSF75516">
    <property type="entry name" value="Pheromone-binding domain of LuxR-like quorum-sensing transcription factors"/>
    <property type="match status" value="1"/>
</dbReference>
<proteinExistence type="predicted"/>
<comment type="caution">
    <text evidence="5">The sequence shown here is derived from an EMBL/GenBank/DDBJ whole genome shotgun (WGS) entry which is preliminary data.</text>
</comment>
<keyword evidence="3" id="KW-0804">Transcription</keyword>
<dbReference type="InterPro" id="IPR000792">
    <property type="entry name" value="Tscrpt_reg_LuxR_C"/>
</dbReference>
<dbReference type="InterPro" id="IPR005143">
    <property type="entry name" value="TF_LuxR_autoind-bd_dom"/>
</dbReference>
<feature type="domain" description="HTH luxR-type" evidence="4">
    <location>
        <begin position="134"/>
        <end position="199"/>
    </location>
</feature>
<name>A0A2W5NGN5_RHOSU</name>